<accession>A0A1L9TTG6</accession>
<dbReference type="STRING" id="1036612.A0A1L9TTG6"/>
<dbReference type="VEuPathDB" id="FungiDB:ASPSYDRAFT_86410"/>
<keyword evidence="3" id="KW-1185">Reference proteome</keyword>
<dbReference type="RefSeq" id="XP_040706562.1">
    <property type="nucleotide sequence ID" value="XM_040851658.1"/>
</dbReference>
<gene>
    <name evidence="2" type="ORF">ASPSYDRAFT_86410</name>
</gene>
<dbReference type="GeneID" id="63767731"/>
<feature type="domain" description="Methyltransferase" evidence="1">
    <location>
        <begin position="82"/>
        <end position="207"/>
    </location>
</feature>
<dbReference type="Proteomes" id="UP000184356">
    <property type="component" value="Unassembled WGS sequence"/>
</dbReference>
<protein>
    <recommendedName>
        <fullName evidence="1">Methyltransferase domain-containing protein</fullName>
    </recommendedName>
</protein>
<sequence>MAQTIQEALAHRNGRQATSDGRRVEYLDTVQAYDRWAEVYDTDGNFLQVLDTVEMKDLLPRFLALVQAHAQAEIESNNHQPTLKLVDLGCGTGRNTLQLAKSAPKGARIIGLDASPGMLGVARETLREKLGVVDGDRVTLDVYDLLASSEPGLGLGSLSEPLRAQLGDGASGLISTLVLEHVPGDKFFEGAAKLIKPGGYFLVTNMHSEMGAISQAGFVDVKTGMKIRPTSYAHKADDAVAAAKRVGFEVVALDEGGQRVRERSVDEAMVEGLGERAKKWVGVTVWFGICFRMRVDYVVNNVVDC</sequence>
<dbReference type="Gene3D" id="3.40.50.150">
    <property type="entry name" value="Vaccinia Virus protein VP39"/>
    <property type="match status" value="1"/>
</dbReference>
<dbReference type="EMBL" id="KV878583">
    <property type="protein sequence ID" value="OJJ62756.1"/>
    <property type="molecule type" value="Genomic_DNA"/>
</dbReference>
<proteinExistence type="predicted"/>
<organism evidence="2 3">
    <name type="scientific">Aspergillus sydowii CBS 593.65</name>
    <dbReference type="NCBI Taxonomy" id="1036612"/>
    <lineage>
        <taxon>Eukaryota</taxon>
        <taxon>Fungi</taxon>
        <taxon>Dikarya</taxon>
        <taxon>Ascomycota</taxon>
        <taxon>Pezizomycotina</taxon>
        <taxon>Eurotiomycetes</taxon>
        <taxon>Eurotiomycetidae</taxon>
        <taxon>Eurotiales</taxon>
        <taxon>Aspergillaceae</taxon>
        <taxon>Aspergillus</taxon>
        <taxon>Aspergillus subgen. Nidulantes</taxon>
    </lineage>
</organism>
<dbReference type="InterPro" id="IPR025714">
    <property type="entry name" value="Methyltranfer_dom"/>
</dbReference>
<evidence type="ECO:0000259" key="1">
    <source>
        <dbReference type="Pfam" id="PF13847"/>
    </source>
</evidence>
<dbReference type="InterPro" id="IPR029063">
    <property type="entry name" value="SAM-dependent_MTases_sf"/>
</dbReference>
<dbReference type="AlphaFoldDB" id="A0A1L9TTG6"/>
<dbReference type="CDD" id="cd02440">
    <property type="entry name" value="AdoMet_MTases"/>
    <property type="match status" value="1"/>
</dbReference>
<dbReference type="PANTHER" id="PTHR43861">
    <property type="entry name" value="TRANS-ACONITATE 2-METHYLTRANSFERASE-RELATED"/>
    <property type="match status" value="1"/>
</dbReference>
<evidence type="ECO:0000313" key="2">
    <source>
        <dbReference type="EMBL" id="OJJ62756.1"/>
    </source>
</evidence>
<evidence type="ECO:0000313" key="3">
    <source>
        <dbReference type="Proteomes" id="UP000184356"/>
    </source>
</evidence>
<dbReference type="SUPFAM" id="SSF53335">
    <property type="entry name" value="S-adenosyl-L-methionine-dependent methyltransferases"/>
    <property type="match status" value="1"/>
</dbReference>
<dbReference type="OrthoDB" id="66144at2759"/>
<reference evidence="3" key="1">
    <citation type="journal article" date="2017" name="Genome Biol.">
        <title>Comparative genomics reveals high biological diversity and specific adaptations in the industrially and medically important fungal genus Aspergillus.</title>
        <authorList>
            <person name="de Vries R.P."/>
            <person name="Riley R."/>
            <person name="Wiebenga A."/>
            <person name="Aguilar-Osorio G."/>
            <person name="Amillis S."/>
            <person name="Uchima C.A."/>
            <person name="Anderluh G."/>
            <person name="Asadollahi M."/>
            <person name="Askin M."/>
            <person name="Barry K."/>
            <person name="Battaglia E."/>
            <person name="Bayram O."/>
            <person name="Benocci T."/>
            <person name="Braus-Stromeyer S.A."/>
            <person name="Caldana C."/>
            <person name="Canovas D."/>
            <person name="Cerqueira G.C."/>
            <person name="Chen F."/>
            <person name="Chen W."/>
            <person name="Choi C."/>
            <person name="Clum A."/>
            <person name="Dos Santos R.A."/>
            <person name="Damasio A.R."/>
            <person name="Diallinas G."/>
            <person name="Emri T."/>
            <person name="Fekete E."/>
            <person name="Flipphi M."/>
            <person name="Freyberg S."/>
            <person name="Gallo A."/>
            <person name="Gournas C."/>
            <person name="Habgood R."/>
            <person name="Hainaut M."/>
            <person name="Harispe M.L."/>
            <person name="Henrissat B."/>
            <person name="Hilden K.S."/>
            <person name="Hope R."/>
            <person name="Hossain A."/>
            <person name="Karabika E."/>
            <person name="Karaffa L."/>
            <person name="Karanyi Z."/>
            <person name="Krasevec N."/>
            <person name="Kuo A."/>
            <person name="Kusch H."/>
            <person name="LaButti K."/>
            <person name="Lagendijk E.L."/>
            <person name="Lapidus A."/>
            <person name="Levasseur A."/>
            <person name="Lindquist E."/>
            <person name="Lipzen A."/>
            <person name="Logrieco A.F."/>
            <person name="MacCabe A."/>
            <person name="Maekelae M.R."/>
            <person name="Malavazi I."/>
            <person name="Melin P."/>
            <person name="Meyer V."/>
            <person name="Mielnichuk N."/>
            <person name="Miskei M."/>
            <person name="Molnar A.P."/>
            <person name="Mule G."/>
            <person name="Ngan C.Y."/>
            <person name="Orejas M."/>
            <person name="Orosz E."/>
            <person name="Ouedraogo J.P."/>
            <person name="Overkamp K.M."/>
            <person name="Park H.-S."/>
            <person name="Perrone G."/>
            <person name="Piumi F."/>
            <person name="Punt P.J."/>
            <person name="Ram A.F."/>
            <person name="Ramon A."/>
            <person name="Rauscher S."/>
            <person name="Record E."/>
            <person name="Riano-Pachon D.M."/>
            <person name="Robert V."/>
            <person name="Roehrig J."/>
            <person name="Ruller R."/>
            <person name="Salamov A."/>
            <person name="Salih N.S."/>
            <person name="Samson R.A."/>
            <person name="Sandor E."/>
            <person name="Sanguinetti M."/>
            <person name="Schuetze T."/>
            <person name="Sepcic K."/>
            <person name="Shelest E."/>
            <person name="Sherlock G."/>
            <person name="Sophianopoulou V."/>
            <person name="Squina F.M."/>
            <person name="Sun H."/>
            <person name="Susca A."/>
            <person name="Todd R.B."/>
            <person name="Tsang A."/>
            <person name="Unkles S.E."/>
            <person name="van de Wiele N."/>
            <person name="van Rossen-Uffink D."/>
            <person name="Oliveira J.V."/>
            <person name="Vesth T.C."/>
            <person name="Visser J."/>
            <person name="Yu J.-H."/>
            <person name="Zhou M."/>
            <person name="Andersen M.R."/>
            <person name="Archer D.B."/>
            <person name="Baker S.E."/>
            <person name="Benoit I."/>
            <person name="Brakhage A.A."/>
            <person name="Braus G.H."/>
            <person name="Fischer R."/>
            <person name="Frisvad J.C."/>
            <person name="Goldman G.H."/>
            <person name="Houbraken J."/>
            <person name="Oakley B."/>
            <person name="Pocsi I."/>
            <person name="Scazzocchio C."/>
            <person name="Seiboth B."/>
            <person name="vanKuyk P.A."/>
            <person name="Wortman J."/>
            <person name="Dyer P.S."/>
            <person name="Grigoriev I.V."/>
        </authorList>
    </citation>
    <scope>NUCLEOTIDE SEQUENCE [LARGE SCALE GENOMIC DNA]</scope>
    <source>
        <strain evidence="3">CBS 593.65</strain>
    </source>
</reference>
<dbReference type="Pfam" id="PF13847">
    <property type="entry name" value="Methyltransf_31"/>
    <property type="match status" value="1"/>
</dbReference>
<name>A0A1L9TTG6_9EURO</name>